<dbReference type="GeneID" id="56037490"/>
<organism evidence="1 2">
    <name type="scientific">Halorarum salinum</name>
    <dbReference type="NCBI Taxonomy" id="2743089"/>
    <lineage>
        <taxon>Archaea</taxon>
        <taxon>Methanobacteriati</taxon>
        <taxon>Methanobacteriota</taxon>
        <taxon>Stenosarchaea group</taxon>
        <taxon>Halobacteria</taxon>
        <taxon>Halobacteriales</taxon>
        <taxon>Haloferacaceae</taxon>
        <taxon>Halorarum</taxon>
    </lineage>
</organism>
<evidence type="ECO:0000313" key="1">
    <source>
        <dbReference type="EMBL" id="QLG61763.1"/>
    </source>
</evidence>
<protein>
    <submittedName>
        <fullName evidence="1">Uncharacterized protein</fullName>
    </submittedName>
</protein>
<dbReference type="AlphaFoldDB" id="A0A7D5QFY0"/>
<reference evidence="1 2" key="1">
    <citation type="submission" date="2020-06" db="EMBL/GenBank/DDBJ databases">
        <title>NJ-3-1, isolated from saline soil.</title>
        <authorList>
            <person name="Cui H.L."/>
            <person name="Shi X."/>
        </authorList>
    </citation>
    <scope>NUCLEOTIDE SEQUENCE [LARGE SCALE GENOMIC DNA]</scope>
    <source>
        <strain evidence="1 2">NJ-3-1</strain>
    </source>
</reference>
<evidence type="ECO:0000313" key="2">
    <source>
        <dbReference type="Proteomes" id="UP000509626"/>
    </source>
</evidence>
<name>A0A7D5QFY0_9EURY</name>
<gene>
    <name evidence="1" type="ORF">HUG12_08485</name>
</gene>
<dbReference type="RefSeq" id="WP_179268348.1">
    <property type="nucleotide sequence ID" value="NZ_CP058579.1"/>
</dbReference>
<sequence>MEPPEDDRERPRLRTFDADAFGRVKETAPFVDLTRGGRAVEGGLVTALDGGTATVVP</sequence>
<dbReference type="Proteomes" id="UP000509626">
    <property type="component" value="Chromosome"/>
</dbReference>
<accession>A0A7D5QFY0</accession>
<dbReference type="KEGG" id="halu:HUG12_08485"/>
<keyword evidence="2" id="KW-1185">Reference proteome</keyword>
<dbReference type="EMBL" id="CP058579">
    <property type="protein sequence ID" value="QLG61763.1"/>
    <property type="molecule type" value="Genomic_DNA"/>
</dbReference>
<proteinExistence type="predicted"/>